<dbReference type="Gene3D" id="2.60.40.10">
    <property type="entry name" value="Immunoglobulins"/>
    <property type="match status" value="4"/>
</dbReference>
<dbReference type="GO" id="GO:0030154">
    <property type="term" value="P:cell differentiation"/>
    <property type="evidence" value="ECO:0007669"/>
    <property type="project" value="UniProtKB-ARBA"/>
</dbReference>
<feature type="domain" description="Ig-like" evidence="3">
    <location>
        <begin position="231"/>
        <end position="320"/>
    </location>
</feature>
<dbReference type="InterPro" id="IPR036116">
    <property type="entry name" value="FN3_sf"/>
</dbReference>
<accession>A0AAE1NF74</accession>
<dbReference type="GO" id="GO:0019903">
    <property type="term" value="F:protein phosphatase binding"/>
    <property type="evidence" value="ECO:0007669"/>
    <property type="project" value="TreeGrafter"/>
</dbReference>
<dbReference type="PROSITE" id="PS50835">
    <property type="entry name" value="IG_LIKE"/>
    <property type="match status" value="3"/>
</dbReference>
<dbReference type="GO" id="GO:0005769">
    <property type="term" value="C:early endosome"/>
    <property type="evidence" value="ECO:0007669"/>
    <property type="project" value="TreeGrafter"/>
</dbReference>
<evidence type="ECO:0000256" key="1">
    <source>
        <dbReference type="ARBA" id="ARBA00022737"/>
    </source>
</evidence>
<dbReference type="GO" id="GO:0033691">
    <property type="term" value="F:sialic acid binding"/>
    <property type="evidence" value="ECO:0007669"/>
    <property type="project" value="TreeGrafter"/>
</dbReference>
<dbReference type="SUPFAM" id="SSF48726">
    <property type="entry name" value="Immunoglobulin"/>
    <property type="match status" value="3"/>
</dbReference>
<dbReference type="FunFam" id="2.60.40.10:FF:000612">
    <property type="entry name" value="palladin isoform X1"/>
    <property type="match status" value="1"/>
</dbReference>
<dbReference type="GO" id="GO:0070062">
    <property type="term" value="C:extracellular exosome"/>
    <property type="evidence" value="ECO:0007669"/>
    <property type="project" value="TreeGrafter"/>
</dbReference>
<evidence type="ECO:0000313" key="5">
    <source>
        <dbReference type="Proteomes" id="UP001292094"/>
    </source>
</evidence>
<gene>
    <name evidence="4" type="ORF">Pmani_038265</name>
</gene>
<dbReference type="AlphaFoldDB" id="A0AAE1NF74"/>
<dbReference type="Proteomes" id="UP001292094">
    <property type="component" value="Unassembled WGS sequence"/>
</dbReference>
<comment type="caution">
    <text evidence="4">The sequence shown here is derived from an EMBL/GenBank/DDBJ whole genome shotgun (WGS) entry which is preliminary data.</text>
</comment>
<evidence type="ECO:0000256" key="2">
    <source>
        <dbReference type="SAM" id="MobiDB-lite"/>
    </source>
</evidence>
<dbReference type="GO" id="GO:0009897">
    <property type="term" value="C:external side of plasma membrane"/>
    <property type="evidence" value="ECO:0007669"/>
    <property type="project" value="TreeGrafter"/>
</dbReference>
<proteinExistence type="predicted"/>
<feature type="compositionally biased region" description="Basic residues" evidence="2">
    <location>
        <begin position="400"/>
        <end position="411"/>
    </location>
</feature>
<dbReference type="GO" id="GO:0042609">
    <property type="term" value="F:CD4 receptor binding"/>
    <property type="evidence" value="ECO:0007669"/>
    <property type="project" value="TreeGrafter"/>
</dbReference>
<dbReference type="CDD" id="cd00063">
    <property type="entry name" value="FN3"/>
    <property type="match status" value="1"/>
</dbReference>
<dbReference type="SMART" id="SM00409">
    <property type="entry name" value="IG"/>
    <property type="match status" value="3"/>
</dbReference>
<dbReference type="InterPro" id="IPR003961">
    <property type="entry name" value="FN3_dom"/>
</dbReference>
<dbReference type="PANTHER" id="PTHR46958:SF1">
    <property type="entry name" value="B-CELL RECEPTOR CD22"/>
    <property type="match status" value="1"/>
</dbReference>
<organism evidence="4 5">
    <name type="scientific">Petrolisthes manimaculis</name>
    <dbReference type="NCBI Taxonomy" id="1843537"/>
    <lineage>
        <taxon>Eukaryota</taxon>
        <taxon>Metazoa</taxon>
        <taxon>Ecdysozoa</taxon>
        <taxon>Arthropoda</taxon>
        <taxon>Crustacea</taxon>
        <taxon>Multicrustacea</taxon>
        <taxon>Malacostraca</taxon>
        <taxon>Eumalacostraca</taxon>
        <taxon>Eucarida</taxon>
        <taxon>Decapoda</taxon>
        <taxon>Pleocyemata</taxon>
        <taxon>Anomura</taxon>
        <taxon>Galatheoidea</taxon>
        <taxon>Porcellanidae</taxon>
        <taxon>Petrolisthes</taxon>
    </lineage>
</organism>
<evidence type="ECO:0000259" key="3">
    <source>
        <dbReference type="PROSITE" id="PS50835"/>
    </source>
</evidence>
<keyword evidence="5" id="KW-1185">Reference proteome</keyword>
<dbReference type="SUPFAM" id="SSF49265">
    <property type="entry name" value="Fibronectin type III"/>
    <property type="match status" value="1"/>
</dbReference>
<dbReference type="GO" id="GO:0055037">
    <property type="term" value="C:recycling endosome"/>
    <property type="evidence" value="ECO:0007669"/>
    <property type="project" value="TreeGrafter"/>
</dbReference>
<dbReference type="PANTHER" id="PTHR46958">
    <property type="entry name" value="B-CELL RECEPTOR CD22"/>
    <property type="match status" value="1"/>
</dbReference>
<dbReference type="InterPro" id="IPR003598">
    <property type="entry name" value="Ig_sub2"/>
</dbReference>
<dbReference type="Pfam" id="PF07679">
    <property type="entry name" value="I-set"/>
    <property type="match status" value="1"/>
</dbReference>
<protein>
    <recommendedName>
        <fullName evidence="3">Ig-like domain-containing protein</fullName>
    </recommendedName>
</protein>
<reference evidence="4" key="1">
    <citation type="submission" date="2023-11" db="EMBL/GenBank/DDBJ databases">
        <title>Genome assemblies of two species of porcelain crab, Petrolisthes cinctipes and Petrolisthes manimaculis (Anomura: Porcellanidae).</title>
        <authorList>
            <person name="Angst P."/>
        </authorList>
    </citation>
    <scope>NUCLEOTIDE SEQUENCE</scope>
    <source>
        <strain evidence="4">PB745_02</strain>
        <tissue evidence="4">Gill</tissue>
    </source>
</reference>
<dbReference type="InterPro" id="IPR007110">
    <property type="entry name" value="Ig-like_dom"/>
</dbReference>
<dbReference type="InterPro" id="IPR013098">
    <property type="entry name" value="Ig_I-set"/>
</dbReference>
<sequence>MVARLVVVVKSDIVREDYNYDYDDDGLGEYDDDYTPTDILPTFIATPQEFNVEVGGDITFPCDVQDQGKHVLMFKHILPNGVNRLLFVGEVNVKKFKKLDKVGTSFVLRDVRKHHAGQYACRIETIPITQITHTLNVQYPAAVERVSPQVQHVVQGSSVTLECGADGNPPAAISWSRQQGHLPSGYQSEEGTSITFENVDRHIEGTYICTASNGIGTSSSASMTLEVKYPPEIITEQAILHTGEGNEAKLMCAVRGRPTPSVSWTKDNQPLDSSSRHILQHDTLHRHTLTIAKVVEEDFGEYTCTANNALGHTQRTLMLTGLPKTPTMTSSPSGGEENTYTLAWHTESNTPIIQYRLQYRKFMGNVTGRPQMNWNVRLFSTNPSTRSSNTSPTSTNTQTHPHHPHHPHHNMTHAIGSLDAATDYEAKVAVENKFGWSEDSPVFHFYTRKGHGSDGSYGTPLLIRTAVIVCCYSSDGW</sequence>
<feature type="domain" description="Ig-like" evidence="3">
    <location>
        <begin position="41"/>
        <end position="138"/>
    </location>
</feature>
<feature type="region of interest" description="Disordered" evidence="2">
    <location>
        <begin position="379"/>
        <end position="412"/>
    </location>
</feature>
<dbReference type="InterPro" id="IPR003599">
    <property type="entry name" value="Ig_sub"/>
</dbReference>
<dbReference type="SMART" id="SM00408">
    <property type="entry name" value="IGc2"/>
    <property type="match status" value="3"/>
</dbReference>
<evidence type="ECO:0000313" key="4">
    <source>
        <dbReference type="EMBL" id="KAK4288718.1"/>
    </source>
</evidence>
<dbReference type="InterPro" id="IPR013783">
    <property type="entry name" value="Ig-like_fold"/>
</dbReference>
<keyword evidence="1" id="KW-0677">Repeat</keyword>
<dbReference type="GO" id="GO:0050859">
    <property type="term" value="P:negative regulation of B cell receptor signaling pathway"/>
    <property type="evidence" value="ECO:0007669"/>
    <property type="project" value="TreeGrafter"/>
</dbReference>
<name>A0AAE1NF74_9EUCA</name>
<dbReference type="InterPro" id="IPR036179">
    <property type="entry name" value="Ig-like_dom_sf"/>
</dbReference>
<dbReference type="EMBL" id="JAWZYT010006165">
    <property type="protein sequence ID" value="KAK4288718.1"/>
    <property type="molecule type" value="Genomic_DNA"/>
</dbReference>
<feature type="domain" description="Ig-like" evidence="3">
    <location>
        <begin position="140"/>
        <end position="224"/>
    </location>
</feature>
<feature type="compositionally biased region" description="Low complexity" evidence="2">
    <location>
        <begin position="380"/>
        <end position="399"/>
    </location>
</feature>
<dbReference type="Pfam" id="PF13927">
    <property type="entry name" value="Ig_3"/>
    <property type="match status" value="1"/>
</dbReference>
<dbReference type="GO" id="GO:0009653">
    <property type="term" value="P:anatomical structure morphogenesis"/>
    <property type="evidence" value="ECO:0007669"/>
    <property type="project" value="UniProtKB-ARBA"/>
</dbReference>